<evidence type="ECO:0000313" key="1">
    <source>
        <dbReference type="EMBL" id="KAH6636096.1"/>
    </source>
</evidence>
<protein>
    <submittedName>
        <fullName evidence="1">Uncharacterized protein</fullName>
    </submittedName>
</protein>
<name>A0ACB7PGD4_9PEZI</name>
<sequence length="138" mass="14911">MAYVVWHVSTDIEKQGMTTAKMKPTMNEDVTDVSTTTTAAKLDSLTKPPIRAQPSVLGKPAAQLPTTQRTKVPGRFTIHQKGPDRARSGKSGVHTAQRANHPHAMPVPAANKPITTAWGREDGGRPRDGQTSPHLCSR</sequence>
<gene>
    <name evidence="1" type="ORF">F5144DRAFT_566297</name>
</gene>
<reference evidence="1 2" key="1">
    <citation type="journal article" date="2021" name="Nat. Commun.">
        <title>Genetic determinants of endophytism in the Arabidopsis root mycobiome.</title>
        <authorList>
            <person name="Mesny F."/>
            <person name="Miyauchi S."/>
            <person name="Thiergart T."/>
            <person name="Pickel B."/>
            <person name="Atanasova L."/>
            <person name="Karlsson M."/>
            <person name="Huettel B."/>
            <person name="Barry K.W."/>
            <person name="Haridas S."/>
            <person name="Chen C."/>
            <person name="Bauer D."/>
            <person name="Andreopoulos W."/>
            <person name="Pangilinan J."/>
            <person name="LaButti K."/>
            <person name="Riley R."/>
            <person name="Lipzen A."/>
            <person name="Clum A."/>
            <person name="Drula E."/>
            <person name="Henrissat B."/>
            <person name="Kohler A."/>
            <person name="Grigoriev I.V."/>
            <person name="Martin F.M."/>
            <person name="Hacquard S."/>
        </authorList>
    </citation>
    <scope>NUCLEOTIDE SEQUENCE [LARGE SCALE GENOMIC DNA]</scope>
    <source>
        <strain evidence="1 2">MPI-SDFR-AT-0079</strain>
    </source>
</reference>
<keyword evidence="2" id="KW-1185">Reference proteome</keyword>
<accession>A0ACB7PGD4</accession>
<proteinExistence type="predicted"/>
<dbReference type="Proteomes" id="UP000724584">
    <property type="component" value="Unassembled WGS sequence"/>
</dbReference>
<organism evidence="1 2">
    <name type="scientific">Chaetomium tenue</name>
    <dbReference type="NCBI Taxonomy" id="1854479"/>
    <lineage>
        <taxon>Eukaryota</taxon>
        <taxon>Fungi</taxon>
        <taxon>Dikarya</taxon>
        <taxon>Ascomycota</taxon>
        <taxon>Pezizomycotina</taxon>
        <taxon>Sordariomycetes</taxon>
        <taxon>Sordariomycetidae</taxon>
        <taxon>Sordariales</taxon>
        <taxon>Chaetomiaceae</taxon>
        <taxon>Chaetomium</taxon>
    </lineage>
</organism>
<comment type="caution">
    <text evidence="1">The sequence shown here is derived from an EMBL/GenBank/DDBJ whole genome shotgun (WGS) entry which is preliminary data.</text>
</comment>
<evidence type="ECO:0000313" key="2">
    <source>
        <dbReference type="Proteomes" id="UP000724584"/>
    </source>
</evidence>
<dbReference type="EMBL" id="JAGIZQ010000003">
    <property type="protein sequence ID" value="KAH6636096.1"/>
    <property type="molecule type" value="Genomic_DNA"/>
</dbReference>